<dbReference type="SMART" id="SM00267">
    <property type="entry name" value="GGDEF"/>
    <property type="match status" value="1"/>
</dbReference>
<dbReference type="InterPro" id="IPR029787">
    <property type="entry name" value="Nucleotide_cyclase"/>
</dbReference>
<evidence type="ECO:0000256" key="1">
    <source>
        <dbReference type="SAM" id="Phobius"/>
    </source>
</evidence>
<dbReference type="CDD" id="cd01949">
    <property type="entry name" value="GGDEF"/>
    <property type="match status" value="1"/>
</dbReference>
<dbReference type="Pfam" id="PF14827">
    <property type="entry name" value="dCache_3"/>
    <property type="match status" value="1"/>
</dbReference>
<keyword evidence="1" id="KW-0812">Transmembrane</keyword>
<protein>
    <submittedName>
        <fullName evidence="3">Diguanylate cyclase (GGDEF)-like protein</fullName>
    </submittedName>
</protein>
<dbReference type="Pfam" id="PF00990">
    <property type="entry name" value="GGDEF"/>
    <property type="match status" value="1"/>
</dbReference>
<dbReference type="Proteomes" id="UP000535937">
    <property type="component" value="Unassembled WGS sequence"/>
</dbReference>
<name>A0A7W4WCV8_9GAMM</name>
<proteinExistence type="predicted"/>
<evidence type="ECO:0000313" key="4">
    <source>
        <dbReference type="Proteomes" id="UP000535937"/>
    </source>
</evidence>
<dbReference type="PROSITE" id="PS50887">
    <property type="entry name" value="GGDEF"/>
    <property type="match status" value="1"/>
</dbReference>
<dbReference type="RefSeq" id="WP_183460658.1">
    <property type="nucleotide sequence ID" value="NZ_JACHWZ010000012.1"/>
</dbReference>
<dbReference type="PANTHER" id="PTHR46663:SF2">
    <property type="entry name" value="GGDEF DOMAIN-CONTAINING PROTEIN"/>
    <property type="match status" value="1"/>
</dbReference>
<keyword evidence="1" id="KW-0472">Membrane</keyword>
<evidence type="ECO:0000313" key="3">
    <source>
        <dbReference type="EMBL" id="MBB3061865.1"/>
    </source>
</evidence>
<dbReference type="InterPro" id="IPR052163">
    <property type="entry name" value="DGC-Regulatory_Protein"/>
</dbReference>
<dbReference type="PANTHER" id="PTHR46663">
    <property type="entry name" value="DIGUANYLATE CYCLASE DGCT-RELATED"/>
    <property type="match status" value="1"/>
</dbReference>
<dbReference type="SUPFAM" id="SSF55073">
    <property type="entry name" value="Nucleotide cyclase"/>
    <property type="match status" value="1"/>
</dbReference>
<dbReference type="InterPro" id="IPR000160">
    <property type="entry name" value="GGDEF_dom"/>
</dbReference>
<reference evidence="3 4" key="1">
    <citation type="submission" date="2020-08" db="EMBL/GenBank/DDBJ databases">
        <title>Genomic Encyclopedia of Type Strains, Phase III (KMG-III): the genomes of soil and plant-associated and newly described type strains.</title>
        <authorList>
            <person name="Whitman W."/>
        </authorList>
    </citation>
    <scope>NUCLEOTIDE SEQUENCE [LARGE SCALE GENOMIC DNA]</scope>
    <source>
        <strain evidence="3 4">CECT 8799</strain>
    </source>
</reference>
<dbReference type="AlphaFoldDB" id="A0A7W4WCV8"/>
<feature type="transmembrane region" description="Helical" evidence="1">
    <location>
        <begin position="287"/>
        <end position="308"/>
    </location>
</feature>
<evidence type="ECO:0000259" key="2">
    <source>
        <dbReference type="PROSITE" id="PS50887"/>
    </source>
</evidence>
<dbReference type="Gene3D" id="3.30.70.270">
    <property type="match status" value="1"/>
</dbReference>
<feature type="transmembrane region" description="Helical" evidence="1">
    <location>
        <begin position="12"/>
        <end position="33"/>
    </location>
</feature>
<feature type="domain" description="GGDEF" evidence="2">
    <location>
        <begin position="411"/>
        <end position="544"/>
    </location>
</feature>
<dbReference type="InterPro" id="IPR029150">
    <property type="entry name" value="dCache_3"/>
</dbReference>
<organism evidence="3 4">
    <name type="scientific">Microbulbifer rhizosphaerae</name>
    <dbReference type="NCBI Taxonomy" id="1562603"/>
    <lineage>
        <taxon>Bacteria</taxon>
        <taxon>Pseudomonadati</taxon>
        <taxon>Pseudomonadota</taxon>
        <taxon>Gammaproteobacteria</taxon>
        <taxon>Cellvibrionales</taxon>
        <taxon>Microbulbiferaceae</taxon>
        <taxon>Microbulbifer</taxon>
    </lineage>
</organism>
<comment type="caution">
    <text evidence="3">The sequence shown here is derived from an EMBL/GenBank/DDBJ whole genome shotgun (WGS) entry which is preliminary data.</text>
</comment>
<accession>A0A7W4WCV8</accession>
<keyword evidence="4" id="KW-1185">Reference proteome</keyword>
<sequence>MRLHSLRVKASIFSLLLVVAMCLFFILLGNGNLHSLLEKNRNNRYLTYQYQISGLLNQSREDLIQLADLIVLWRGGTSASPEILRKLFDRQWEYLQLSWGLESLKLYTDDEQPPITWGKSTRRLTATQVREVIISGQPLESVRCTSTCVQSLAVPVIAGDNTDYVLQVDRSLAGELLSFREITGSDIGILSAEHNASAFHTSDYLDAWNREVIALTSREMLMPLLRQVAAEETEMPGLNFSGAYLFENNSFDVKTIPVISGDQKGAHFVIIDNVSDQVGHIEDSLKLLLLLSVLGAFVFIGAVTGMLWRPIFRLRRLAEALPLLSDGKFDAARDLIRPVSKRLSHYDELDVLDATGLAVCDQLEVMKEIVSQNTAELERIAMYDTLTGLANRHNIVEELKKYLHDSEFGEGTGYLFFVDLDDFKQVNDSLGHQSGDDLLRVIAQRLVSVMRFGDIVARLGGDEFCVFVRSLSDAGSYRTLAEKMLSIAGEPVKIGDEMVAVTLSIGVVAIPQHGSTLEAILQKADIAMYHAKYRGKNNYQLYSDDLAGVEQLSNSVEEIEALELAANADHHG</sequence>
<keyword evidence="1" id="KW-1133">Transmembrane helix</keyword>
<dbReference type="InterPro" id="IPR043128">
    <property type="entry name" value="Rev_trsase/Diguanyl_cyclase"/>
</dbReference>
<dbReference type="NCBIfam" id="TIGR00254">
    <property type="entry name" value="GGDEF"/>
    <property type="match status" value="1"/>
</dbReference>
<gene>
    <name evidence="3" type="ORF">FHS09_002708</name>
</gene>
<dbReference type="EMBL" id="JACHWZ010000012">
    <property type="protein sequence ID" value="MBB3061865.1"/>
    <property type="molecule type" value="Genomic_DNA"/>
</dbReference>